<dbReference type="AlphaFoldDB" id="A0A1F5R494"/>
<evidence type="ECO:0000313" key="3">
    <source>
        <dbReference type="Proteomes" id="UP000177230"/>
    </source>
</evidence>
<dbReference type="EMBL" id="MFFM01000046">
    <property type="protein sequence ID" value="OGF08843.1"/>
    <property type="molecule type" value="Genomic_DNA"/>
</dbReference>
<dbReference type="SUPFAM" id="SSF53448">
    <property type="entry name" value="Nucleotide-diphospho-sugar transferases"/>
    <property type="match status" value="1"/>
</dbReference>
<protein>
    <recommendedName>
        <fullName evidence="1">Glycosyltransferase 2-like domain-containing protein</fullName>
    </recommendedName>
</protein>
<name>A0A1F5R494_9BACT</name>
<accession>A0A1F5R494</accession>
<dbReference type="CDD" id="cd02511">
    <property type="entry name" value="Beta4Glucosyltransferase"/>
    <property type="match status" value="1"/>
</dbReference>
<evidence type="ECO:0000313" key="2">
    <source>
        <dbReference type="EMBL" id="OGF08843.1"/>
    </source>
</evidence>
<feature type="domain" description="Glycosyltransferase 2-like" evidence="1">
    <location>
        <begin position="4"/>
        <end position="116"/>
    </location>
</feature>
<reference evidence="2 3" key="1">
    <citation type="journal article" date="2016" name="Nat. Commun.">
        <title>Thousands of microbial genomes shed light on interconnected biogeochemical processes in an aquifer system.</title>
        <authorList>
            <person name="Anantharaman K."/>
            <person name="Brown C.T."/>
            <person name="Hug L.A."/>
            <person name="Sharon I."/>
            <person name="Castelle C.J."/>
            <person name="Probst A.J."/>
            <person name="Thomas B.C."/>
            <person name="Singh A."/>
            <person name="Wilkins M.J."/>
            <person name="Karaoz U."/>
            <person name="Brodie E.L."/>
            <person name="Williams K.H."/>
            <person name="Hubbard S.S."/>
            <person name="Banfield J.F."/>
        </authorList>
    </citation>
    <scope>NUCLEOTIDE SEQUENCE [LARGE SCALE GENOMIC DNA]</scope>
</reference>
<proteinExistence type="predicted"/>
<evidence type="ECO:0000259" key="1">
    <source>
        <dbReference type="Pfam" id="PF00535"/>
    </source>
</evidence>
<dbReference type="InterPro" id="IPR001173">
    <property type="entry name" value="Glyco_trans_2-like"/>
</dbReference>
<comment type="caution">
    <text evidence="2">The sequence shown here is derived from an EMBL/GenBank/DDBJ whole genome shotgun (WGS) entry which is preliminary data.</text>
</comment>
<dbReference type="Proteomes" id="UP000177230">
    <property type="component" value="Unassembled WGS sequence"/>
</dbReference>
<dbReference type="PANTHER" id="PTHR43630">
    <property type="entry name" value="POLY-BETA-1,6-N-ACETYL-D-GLUCOSAMINE SYNTHASE"/>
    <property type="match status" value="1"/>
</dbReference>
<organism evidence="2 3">
    <name type="scientific">Candidatus Edwardsbacteria bacterium GWF2_54_11</name>
    <dbReference type="NCBI Taxonomy" id="1817851"/>
    <lineage>
        <taxon>Bacteria</taxon>
        <taxon>Candidatus Edwardsiibacteriota</taxon>
    </lineage>
</organism>
<gene>
    <name evidence="2" type="ORF">A2024_01045</name>
</gene>
<dbReference type="Pfam" id="PF00535">
    <property type="entry name" value="Glycos_transf_2"/>
    <property type="match status" value="1"/>
</dbReference>
<sequence>MLNTYNGGQKLAKCLESAQWADEIVVIDSGSTDGSVELIKKHTDKYFYNNWPGYLAQREFGMQRCSGEWILILDQDEYITEQLRDKLLHICRNPEIYRGYNAGWIRRIEHFWGRQIRYGNYNPSSQPRLARHGQCRWTGFAHTWMEVEGGEKRIIRIKEPLWHDAYNTPFDYFNKINRYSELDVEERLPKGYHPSLARVIFSPLGMWWKCYIVHQGYRDGAHGYMNATSMMVYWFFRLSKAWHRRWLEKNRPDTWEEYQRKTGRGGR</sequence>
<dbReference type="Gene3D" id="3.90.550.10">
    <property type="entry name" value="Spore Coat Polysaccharide Biosynthesis Protein SpsA, Chain A"/>
    <property type="match status" value="1"/>
</dbReference>
<dbReference type="PANTHER" id="PTHR43630:SF2">
    <property type="entry name" value="GLYCOSYLTRANSFERASE"/>
    <property type="match status" value="1"/>
</dbReference>
<dbReference type="InterPro" id="IPR029044">
    <property type="entry name" value="Nucleotide-diphossugar_trans"/>
</dbReference>